<evidence type="ECO:0000313" key="3">
    <source>
        <dbReference type="Proteomes" id="UP000008456"/>
    </source>
</evidence>
<reference key="2">
    <citation type="submission" date="2011-04" db="EMBL/GenBank/DDBJ databases">
        <title>Whole genome sequence of Melissococcus plutonius ATCC 35311.</title>
        <authorList>
            <person name="Okumura K."/>
            <person name="Arai R."/>
            <person name="Osaki M."/>
            <person name="Okura M."/>
            <person name="Kirikae T."/>
            <person name="Takamatsu D."/>
            <person name="Akiyama T."/>
        </authorList>
    </citation>
    <scope>NUCLEOTIDE SEQUENCE</scope>
    <source>
        <strain>ATCC 35311</strain>
    </source>
</reference>
<evidence type="ECO:0000256" key="1">
    <source>
        <dbReference type="SAM" id="Phobius"/>
    </source>
</evidence>
<dbReference type="HOGENOM" id="CLU_2771080_0_0_9"/>
<dbReference type="Proteomes" id="UP000008456">
    <property type="component" value="Chromosome"/>
</dbReference>
<keyword evidence="1" id="KW-0472">Membrane</keyword>
<dbReference type="RefSeq" id="WP_013773278.1">
    <property type="nucleotide sequence ID" value="NC_015516.1"/>
</dbReference>
<dbReference type="EMBL" id="AP012200">
    <property type="protein sequence ID" value="BAK20840.1"/>
    <property type="molecule type" value="Genomic_DNA"/>
</dbReference>
<keyword evidence="1" id="KW-1133">Transmembrane helix</keyword>
<name>F3Y8L2_MELPT</name>
<dbReference type="KEGG" id="mps:MPTP_0356"/>
<dbReference type="STRING" id="940190.MPTP_0356"/>
<keyword evidence="1" id="KW-0812">Transmembrane</keyword>
<keyword evidence="3" id="KW-1185">Reference proteome</keyword>
<accession>F3Y8L2</accession>
<evidence type="ECO:0000313" key="2">
    <source>
        <dbReference type="EMBL" id="BAK20840.1"/>
    </source>
</evidence>
<organism evidence="2 3">
    <name type="scientific">Melissococcus plutonius (strain ATCC 35311 / DSM 29964 / CIP 104052 / LMG 20360 / NCIMB 702443)</name>
    <dbReference type="NCBI Taxonomy" id="940190"/>
    <lineage>
        <taxon>Bacteria</taxon>
        <taxon>Bacillati</taxon>
        <taxon>Bacillota</taxon>
        <taxon>Bacilli</taxon>
        <taxon>Lactobacillales</taxon>
        <taxon>Enterococcaceae</taxon>
        <taxon>Melissococcus</taxon>
    </lineage>
</organism>
<reference evidence="2 3" key="1">
    <citation type="journal article" date="2011" name="J. Bacteriol.">
        <title>Complete genome sequence of Melissococcus plutonius ATCC 35311.</title>
        <authorList>
            <person name="Okumura K."/>
            <person name="Arai R."/>
            <person name="Okura M."/>
            <person name="Kirikae T."/>
            <person name="Takamatsu D."/>
            <person name="Osaki M."/>
            <person name="Miyoshi-Akiyama T."/>
        </authorList>
    </citation>
    <scope>NUCLEOTIDE SEQUENCE [LARGE SCALE GENOMIC DNA]</scope>
    <source>
        <strain evidence="3">ATCC 35311 / CIP 104052 / LMG 20360 / NCIMB 702443</strain>
    </source>
</reference>
<dbReference type="AlphaFoldDB" id="F3Y8L2"/>
<sequence length="69" mass="7800">MENLGNRLTLKHKLGFSTFQLAQVAEVMITTWQMYYFTTYIGISIVTVTVMFSLGKIIGSIVTPVYGYI</sequence>
<proteinExistence type="predicted"/>
<feature type="transmembrane region" description="Helical" evidence="1">
    <location>
        <begin position="34"/>
        <end position="54"/>
    </location>
</feature>
<protein>
    <submittedName>
        <fullName evidence="2">Uncharacterized protein</fullName>
    </submittedName>
</protein>
<gene>
    <name evidence="2" type="ordered locus">MPTP_0356</name>
</gene>